<proteinExistence type="predicted"/>
<reference evidence="2 3" key="1">
    <citation type="journal article" date="2019" name="Sci. Rep.">
        <title>Orb-weaving spider Araneus ventricosus genome elucidates the spidroin gene catalogue.</title>
        <authorList>
            <person name="Kono N."/>
            <person name="Nakamura H."/>
            <person name="Ohtoshi R."/>
            <person name="Moran D.A.P."/>
            <person name="Shinohara A."/>
            <person name="Yoshida Y."/>
            <person name="Fujiwara M."/>
            <person name="Mori M."/>
            <person name="Tomita M."/>
            <person name="Arakawa K."/>
        </authorList>
    </citation>
    <scope>NUCLEOTIDE SEQUENCE [LARGE SCALE GENOMIC DNA]</scope>
</reference>
<dbReference type="AlphaFoldDB" id="A0A4Y2JWW6"/>
<evidence type="ECO:0000313" key="3">
    <source>
        <dbReference type="Proteomes" id="UP000499080"/>
    </source>
</evidence>
<accession>A0A4Y2JWW6</accession>
<dbReference type="EMBL" id="BGPR01003958">
    <property type="protein sequence ID" value="GBM94317.1"/>
    <property type="molecule type" value="Genomic_DNA"/>
</dbReference>
<keyword evidence="3" id="KW-1185">Reference proteome</keyword>
<sequence>MELAHGVIGSSANLTCAAHSQPPPVFEWFREMVLLGNSKLYRIINQKWKSILQVKIKDASVFGDYHCVVSNTMGKVKRKITLVEGIAKSPPAGVVRKLGDDVPAQVSSSSPNLGSKLRGLSKNSSLVASKRVFNISKLKQSKPSFSHFSHILV</sequence>
<evidence type="ECO:0000313" key="2">
    <source>
        <dbReference type="EMBL" id="GBM94317.1"/>
    </source>
</evidence>
<dbReference type="PROSITE" id="PS50835">
    <property type="entry name" value="IG_LIKE"/>
    <property type="match status" value="1"/>
</dbReference>
<dbReference type="InterPro" id="IPR036179">
    <property type="entry name" value="Ig-like_dom_sf"/>
</dbReference>
<dbReference type="SUPFAM" id="SSF48726">
    <property type="entry name" value="Immunoglobulin"/>
    <property type="match status" value="1"/>
</dbReference>
<evidence type="ECO:0000259" key="1">
    <source>
        <dbReference type="PROSITE" id="PS50835"/>
    </source>
</evidence>
<gene>
    <name evidence="2" type="ORF">AVEN_100527_1</name>
</gene>
<dbReference type="SMART" id="SM00408">
    <property type="entry name" value="IGc2"/>
    <property type="match status" value="1"/>
</dbReference>
<dbReference type="InterPro" id="IPR003598">
    <property type="entry name" value="Ig_sub2"/>
</dbReference>
<feature type="domain" description="Ig-like" evidence="1">
    <location>
        <begin position="9"/>
        <end position="81"/>
    </location>
</feature>
<dbReference type="InterPro" id="IPR007110">
    <property type="entry name" value="Ig-like_dom"/>
</dbReference>
<dbReference type="OrthoDB" id="9355041at2759"/>
<dbReference type="InterPro" id="IPR013783">
    <property type="entry name" value="Ig-like_fold"/>
</dbReference>
<dbReference type="Pfam" id="PF07679">
    <property type="entry name" value="I-set"/>
    <property type="match status" value="1"/>
</dbReference>
<name>A0A4Y2JWW6_ARAVE</name>
<dbReference type="InterPro" id="IPR013098">
    <property type="entry name" value="Ig_I-set"/>
</dbReference>
<comment type="caution">
    <text evidence="2">The sequence shown here is derived from an EMBL/GenBank/DDBJ whole genome shotgun (WGS) entry which is preliminary data.</text>
</comment>
<dbReference type="Gene3D" id="2.60.40.10">
    <property type="entry name" value="Immunoglobulins"/>
    <property type="match status" value="1"/>
</dbReference>
<dbReference type="Proteomes" id="UP000499080">
    <property type="component" value="Unassembled WGS sequence"/>
</dbReference>
<protein>
    <recommendedName>
        <fullName evidence="1">Ig-like domain-containing protein</fullName>
    </recommendedName>
</protein>
<organism evidence="2 3">
    <name type="scientific">Araneus ventricosus</name>
    <name type="common">Orbweaver spider</name>
    <name type="synonym">Epeira ventricosa</name>
    <dbReference type="NCBI Taxonomy" id="182803"/>
    <lineage>
        <taxon>Eukaryota</taxon>
        <taxon>Metazoa</taxon>
        <taxon>Ecdysozoa</taxon>
        <taxon>Arthropoda</taxon>
        <taxon>Chelicerata</taxon>
        <taxon>Arachnida</taxon>
        <taxon>Araneae</taxon>
        <taxon>Araneomorphae</taxon>
        <taxon>Entelegynae</taxon>
        <taxon>Araneoidea</taxon>
        <taxon>Araneidae</taxon>
        <taxon>Araneus</taxon>
    </lineage>
</organism>